<dbReference type="PANTHER" id="PTHR42872">
    <property type="entry name" value="PROTEIN-GLUTAMATE METHYLESTERASE/PROTEIN-GLUTAMINE GLUTAMINASE"/>
    <property type="match status" value="1"/>
</dbReference>
<dbReference type="InterPro" id="IPR000673">
    <property type="entry name" value="Sig_transdc_resp-reg_Me-estase"/>
</dbReference>
<evidence type="ECO:0000256" key="2">
    <source>
        <dbReference type="ARBA" id="ARBA00039140"/>
    </source>
</evidence>
<reference evidence="6" key="1">
    <citation type="submission" date="2022-11" db="EMBL/GenBank/DDBJ databases">
        <authorList>
            <person name="Somphong A."/>
            <person name="Phongsopitanun W."/>
        </authorList>
    </citation>
    <scope>NUCLEOTIDE SEQUENCE</scope>
    <source>
        <strain evidence="6">Pm04-4</strain>
    </source>
</reference>
<evidence type="ECO:0000259" key="5">
    <source>
        <dbReference type="PROSITE" id="PS50122"/>
    </source>
</evidence>
<dbReference type="PROSITE" id="PS50122">
    <property type="entry name" value="CHEB"/>
    <property type="match status" value="1"/>
</dbReference>
<gene>
    <name evidence="6" type="ORF">OWR29_39555</name>
</gene>
<dbReference type="Pfam" id="PF01339">
    <property type="entry name" value="CheB_methylest"/>
    <property type="match status" value="1"/>
</dbReference>
<sequence>MHEHGVVVIGASAGGIHALHEVLGGLPAGLSASVLVVVHTPPTSPRLLPDVLARCGPLPAAYAVPGQRLTAGLVTIAPPGQHLVLTAGDVLRLHCGPLVHRARPAVDPLLHSVAGVCRNRAIAVVLSGRLRDGADGAAAVAANGGTVLVQDPVDAANRGMPLAALELPDAAVWPAAKLGPVIADLIDAAVPAARDGHDTAGGSGPRGSAEIDEALWVAVSRLQTHADGQRRLLQRLQPGTLIAAQCQARAERALHAAQVITDRVLPIIRGEAEE</sequence>
<dbReference type="RefSeq" id="WP_267568683.1">
    <property type="nucleotide sequence ID" value="NZ_JAPNTZ010000018.1"/>
</dbReference>
<evidence type="ECO:0000256" key="4">
    <source>
        <dbReference type="PROSITE-ProRule" id="PRU00050"/>
    </source>
</evidence>
<keyword evidence="1 4" id="KW-0378">Hydrolase</keyword>
<feature type="active site" evidence="4">
    <location>
        <position position="12"/>
    </location>
</feature>
<dbReference type="PANTHER" id="PTHR42872:SF6">
    <property type="entry name" value="PROTEIN-GLUTAMATE METHYLESTERASE_PROTEIN-GLUTAMINE GLUTAMINASE"/>
    <property type="match status" value="1"/>
</dbReference>
<keyword evidence="7" id="KW-1185">Reference proteome</keyword>
<dbReference type="Gene3D" id="3.40.50.180">
    <property type="entry name" value="Methylesterase CheB, C-terminal domain"/>
    <property type="match status" value="1"/>
</dbReference>
<feature type="active site" evidence="4">
    <location>
        <position position="39"/>
    </location>
</feature>
<evidence type="ECO:0000256" key="3">
    <source>
        <dbReference type="ARBA" id="ARBA00048267"/>
    </source>
</evidence>
<protein>
    <recommendedName>
        <fullName evidence="2">protein-glutamate methylesterase</fullName>
        <ecNumber evidence="2">3.1.1.61</ecNumber>
    </recommendedName>
</protein>
<dbReference type="EMBL" id="JAPNTZ010000018">
    <property type="protein sequence ID" value="MCY1144129.1"/>
    <property type="molecule type" value="Genomic_DNA"/>
</dbReference>
<comment type="catalytic activity">
    <reaction evidence="3">
        <text>[protein]-L-glutamate 5-O-methyl ester + H2O = L-glutamyl-[protein] + methanol + H(+)</text>
        <dbReference type="Rhea" id="RHEA:23236"/>
        <dbReference type="Rhea" id="RHEA-COMP:10208"/>
        <dbReference type="Rhea" id="RHEA-COMP:10311"/>
        <dbReference type="ChEBI" id="CHEBI:15377"/>
        <dbReference type="ChEBI" id="CHEBI:15378"/>
        <dbReference type="ChEBI" id="CHEBI:17790"/>
        <dbReference type="ChEBI" id="CHEBI:29973"/>
        <dbReference type="ChEBI" id="CHEBI:82795"/>
        <dbReference type="EC" id="3.1.1.61"/>
    </reaction>
</comment>
<dbReference type="CDD" id="cd16433">
    <property type="entry name" value="CheB"/>
    <property type="match status" value="1"/>
</dbReference>
<organism evidence="6 7">
    <name type="scientific">Paractinoplanes pyxinae</name>
    <dbReference type="NCBI Taxonomy" id="2997416"/>
    <lineage>
        <taxon>Bacteria</taxon>
        <taxon>Bacillati</taxon>
        <taxon>Actinomycetota</taxon>
        <taxon>Actinomycetes</taxon>
        <taxon>Micromonosporales</taxon>
        <taxon>Micromonosporaceae</taxon>
        <taxon>Paractinoplanes</taxon>
    </lineage>
</organism>
<evidence type="ECO:0000313" key="7">
    <source>
        <dbReference type="Proteomes" id="UP001151002"/>
    </source>
</evidence>
<comment type="caution">
    <text evidence="6">The sequence shown here is derived from an EMBL/GenBank/DDBJ whole genome shotgun (WGS) entry which is preliminary data.</text>
</comment>
<accession>A0ABT4BC75</accession>
<proteinExistence type="predicted"/>
<dbReference type="InterPro" id="IPR035909">
    <property type="entry name" value="CheB_C"/>
</dbReference>
<evidence type="ECO:0000313" key="6">
    <source>
        <dbReference type="EMBL" id="MCY1144129.1"/>
    </source>
</evidence>
<feature type="active site" evidence="4">
    <location>
        <position position="132"/>
    </location>
</feature>
<dbReference type="Proteomes" id="UP001151002">
    <property type="component" value="Unassembled WGS sequence"/>
</dbReference>
<name>A0ABT4BC75_9ACTN</name>
<evidence type="ECO:0000256" key="1">
    <source>
        <dbReference type="ARBA" id="ARBA00022801"/>
    </source>
</evidence>
<keyword evidence="4" id="KW-0145">Chemotaxis</keyword>
<dbReference type="SUPFAM" id="SSF52738">
    <property type="entry name" value="Methylesterase CheB, C-terminal domain"/>
    <property type="match status" value="1"/>
</dbReference>
<feature type="domain" description="CheB-type methylesterase" evidence="5">
    <location>
        <begin position="1"/>
        <end position="167"/>
    </location>
</feature>
<dbReference type="EC" id="3.1.1.61" evidence="2"/>